<organism evidence="1 2">
    <name type="scientific">Streptomyces bingchenggensis (strain BCW-1)</name>
    <dbReference type="NCBI Taxonomy" id="749414"/>
    <lineage>
        <taxon>Bacteria</taxon>
        <taxon>Bacillati</taxon>
        <taxon>Actinomycetota</taxon>
        <taxon>Actinomycetes</taxon>
        <taxon>Kitasatosporales</taxon>
        <taxon>Streptomycetaceae</taxon>
        <taxon>Streptomyces</taxon>
    </lineage>
</organism>
<dbReference type="Proteomes" id="UP000000377">
    <property type="component" value="Chromosome"/>
</dbReference>
<dbReference type="STRING" id="749414.SBI_06538"/>
<dbReference type="HOGENOM" id="CLU_2829212_0_0_11"/>
<name>D7BVS9_STRBB</name>
<accession>D7BVS9</accession>
<protein>
    <submittedName>
        <fullName evidence="1">Uncharacterized protein</fullName>
    </submittedName>
</protein>
<dbReference type="PATRIC" id="fig|749414.3.peg.6736"/>
<evidence type="ECO:0000313" key="1">
    <source>
        <dbReference type="EMBL" id="ADI09658.1"/>
    </source>
</evidence>
<evidence type="ECO:0000313" key="2">
    <source>
        <dbReference type="Proteomes" id="UP000000377"/>
    </source>
</evidence>
<dbReference type="EMBL" id="CP002047">
    <property type="protein sequence ID" value="ADI09658.1"/>
    <property type="molecule type" value="Genomic_DNA"/>
</dbReference>
<sequence>MPDAPARPRAAECMIASSATFRPVSGPRDGHSADMVRPYVVADEQRSKDRPRVELVCAPHGMVVIR</sequence>
<proteinExistence type="predicted"/>
<reference evidence="1 2" key="1">
    <citation type="journal article" date="2010" name="J. Bacteriol.">
        <title>Genome sequence of the milbemycin-producing bacterium Streptomyces bingchenggensis.</title>
        <authorList>
            <person name="Wang X.J."/>
            <person name="Yan Y.J."/>
            <person name="Zhang B."/>
            <person name="An J."/>
            <person name="Wang J.J."/>
            <person name="Tian J."/>
            <person name="Jiang L."/>
            <person name="Chen Y.H."/>
            <person name="Huang S.X."/>
            <person name="Yin M."/>
            <person name="Zhang J."/>
            <person name="Gao A.L."/>
            <person name="Liu C.X."/>
            <person name="Zhu Z.X."/>
            <person name="Xiang W.S."/>
        </authorList>
    </citation>
    <scope>NUCLEOTIDE SEQUENCE [LARGE SCALE GENOMIC DNA]</scope>
    <source>
        <strain evidence="1 2">BCW-1</strain>
    </source>
</reference>
<dbReference type="AlphaFoldDB" id="D7BVS9"/>
<keyword evidence="2" id="KW-1185">Reference proteome</keyword>
<gene>
    <name evidence="1" type="ordered locus">SBI_06538</name>
</gene>
<dbReference type="KEGG" id="sbh:SBI_06538"/>